<evidence type="ECO:0000313" key="2">
    <source>
        <dbReference type="Proteomes" id="UP000435910"/>
    </source>
</evidence>
<evidence type="ECO:0000313" key="1">
    <source>
        <dbReference type="EMBL" id="TWL30107.1"/>
    </source>
</evidence>
<dbReference type="AlphaFoldDB" id="A0A8B5YEM5"/>
<dbReference type="Proteomes" id="UP000435910">
    <property type="component" value="Unassembled WGS sequence"/>
</dbReference>
<dbReference type="EMBL" id="NILC01000016">
    <property type="protein sequence ID" value="TWL30107.1"/>
    <property type="molecule type" value="Genomic_DNA"/>
</dbReference>
<accession>A0A8B5YEM5</accession>
<reference evidence="1 2" key="1">
    <citation type="submission" date="2019-06" db="EMBL/GenBank/DDBJ databases">
        <title>Genome sequence analysis of &gt;100 Bacillus licheniformis strains suggests intrinsic resistance to this species.</title>
        <authorList>
            <person name="Wels M."/>
            <person name="Siezen R.J."/>
            <person name="Johansen E."/>
            <person name="Stuer-Lauridsen B."/>
            <person name="Bjerre K."/>
            <person name="Nielsen B.K.K."/>
        </authorList>
    </citation>
    <scope>NUCLEOTIDE SEQUENCE [LARGE SCALE GENOMIC DNA]</scope>
    <source>
        <strain evidence="1 2">BAC-16736</strain>
    </source>
</reference>
<name>A0A8B5YEM5_BACLI</name>
<organism evidence="1 2">
    <name type="scientific">Bacillus licheniformis</name>
    <dbReference type="NCBI Taxonomy" id="1402"/>
    <lineage>
        <taxon>Bacteria</taxon>
        <taxon>Bacillati</taxon>
        <taxon>Bacillota</taxon>
        <taxon>Bacilli</taxon>
        <taxon>Bacillales</taxon>
        <taxon>Bacillaceae</taxon>
        <taxon>Bacillus</taxon>
    </lineage>
</organism>
<protein>
    <submittedName>
        <fullName evidence="1">Uncharacterized protein</fullName>
    </submittedName>
</protein>
<gene>
    <name evidence="1" type="ORF">CHCC16736_3657</name>
</gene>
<comment type="caution">
    <text evidence="1">The sequence shown here is derived from an EMBL/GenBank/DDBJ whole genome shotgun (WGS) entry which is preliminary data.</text>
</comment>
<sequence>MLLIFIFLNRFIWCSPINLFTLHIGFQNGFVNQFMAGILREGDIF</sequence>
<proteinExistence type="predicted"/>